<feature type="compositionally biased region" description="Basic and acidic residues" evidence="1">
    <location>
        <begin position="939"/>
        <end position="948"/>
    </location>
</feature>
<feature type="compositionally biased region" description="Basic residues" evidence="1">
    <location>
        <begin position="1041"/>
        <end position="1051"/>
    </location>
</feature>
<dbReference type="AlphaFoldDB" id="A0A507FIF3"/>
<feature type="transmembrane region" description="Helical" evidence="2">
    <location>
        <begin position="516"/>
        <end position="535"/>
    </location>
</feature>
<organism evidence="3 4">
    <name type="scientific">Chytriomyces confervae</name>
    <dbReference type="NCBI Taxonomy" id="246404"/>
    <lineage>
        <taxon>Eukaryota</taxon>
        <taxon>Fungi</taxon>
        <taxon>Fungi incertae sedis</taxon>
        <taxon>Chytridiomycota</taxon>
        <taxon>Chytridiomycota incertae sedis</taxon>
        <taxon>Chytridiomycetes</taxon>
        <taxon>Chytridiales</taxon>
        <taxon>Chytriomycetaceae</taxon>
        <taxon>Chytriomyces</taxon>
    </lineage>
</organism>
<feature type="compositionally biased region" description="Low complexity" evidence="1">
    <location>
        <begin position="778"/>
        <end position="790"/>
    </location>
</feature>
<proteinExistence type="predicted"/>
<feature type="compositionally biased region" description="Polar residues" evidence="1">
    <location>
        <begin position="995"/>
        <end position="1040"/>
    </location>
</feature>
<feature type="transmembrane region" description="Helical" evidence="2">
    <location>
        <begin position="454"/>
        <end position="473"/>
    </location>
</feature>
<evidence type="ECO:0000313" key="3">
    <source>
        <dbReference type="EMBL" id="TPX76084.1"/>
    </source>
</evidence>
<feature type="transmembrane region" description="Helical" evidence="2">
    <location>
        <begin position="340"/>
        <end position="358"/>
    </location>
</feature>
<keyword evidence="2" id="KW-0472">Membrane</keyword>
<dbReference type="OrthoDB" id="441172at2759"/>
<feature type="transmembrane region" description="Helical" evidence="2">
    <location>
        <begin position="588"/>
        <end position="613"/>
    </location>
</feature>
<accession>A0A507FIF3</accession>
<reference evidence="3 4" key="1">
    <citation type="journal article" date="2019" name="Sci. Rep.">
        <title>Comparative genomics of chytrid fungi reveal insights into the obligate biotrophic and pathogenic lifestyle of Synchytrium endobioticum.</title>
        <authorList>
            <person name="van de Vossenberg B.T.L.H."/>
            <person name="Warris S."/>
            <person name="Nguyen H.D.T."/>
            <person name="van Gent-Pelzer M.P.E."/>
            <person name="Joly D.L."/>
            <person name="van de Geest H.C."/>
            <person name="Bonants P.J.M."/>
            <person name="Smith D.S."/>
            <person name="Levesque C.A."/>
            <person name="van der Lee T.A.J."/>
        </authorList>
    </citation>
    <scope>NUCLEOTIDE SEQUENCE [LARGE SCALE GENOMIC DNA]</scope>
    <source>
        <strain evidence="3 4">CBS 675.73</strain>
    </source>
</reference>
<feature type="transmembrane region" description="Helical" evidence="2">
    <location>
        <begin position="144"/>
        <end position="163"/>
    </location>
</feature>
<comment type="caution">
    <text evidence="3">The sequence shown here is derived from an EMBL/GenBank/DDBJ whole genome shotgun (WGS) entry which is preliminary data.</text>
</comment>
<keyword evidence="2" id="KW-0812">Transmembrane</keyword>
<dbReference type="EMBL" id="QEAP01000058">
    <property type="protein sequence ID" value="TPX76084.1"/>
    <property type="molecule type" value="Genomic_DNA"/>
</dbReference>
<keyword evidence="2" id="KW-1133">Transmembrane helix</keyword>
<dbReference type="Proteomes" id="UP000320333">
    <property type="component" value="Unassembled WGS sequence"/>
</dbReference>
<feature type="transmembrane region" description="Helical" evidence="2">
    <location>
        <begin position="256"/>
        <end position="277"/>
    </location>
</feature>
<keyword evidence="4" id="KW-1185">Reference proteome</keyword>
<protein>
    <submittedName>
        <fullName evidence="3">Uncharacterized protein</fullName>
    </submittedName>
</protein>
<feature type="transmembrane region" description="Helical" evidence="2">
    <location>
        <begin position="547"/>
        <end position="568"/>
    </location>
</feature>
<evidence type="ECO:0000256" key="2">
    <source>
        <dbReference type="SAM" id="Phobius"/>
    </source>
</evidence>
<evidence type="ECO:0000256" key="1">
    <source>
        <dbReference type="SAM" id="MobiDB-lite"/>
    </source>
</evidence>
<feature type="transmembrane region" description="Helical" evidence="2">
    <location>
        <begin position="104"/>
        <end position="124"/>
    </location>
</feature>
<feature type="transmembrane region" description="Helical" evidence="2">
    <location>
        <begin position="379"/>
        <end position="399"/>
    </location>
</feature>
<feature type="region of interest" description="Disordered" evidence="1">
    <location>
        <begin position="760"/>
        <end position="793"/>
    </location>
</feature>
<gene>
    <name evidence="3" type="ORF">CcCBS67573_g02636</name>
</gene>
<name>A0A507FIF3_9FUNG</name>
<sequence>MSRPSTYIEPDGSTPPMFLNPAVNTLENKATIALTVSVFVSVFPVFYFFQVFVVRWFLGQEKWSQSVMQAAESVEVIATNYRLVLHHLFAYPTRKEMRANPVSLLPFVFLLGLVISFGVIEDAIDNKMPITSPTPFLINRTQAQGGMILFFISCNGFLIARLNEHYRDKTEMRKKAAAHAFRVTYQAAFTAKTGPALLEGEYPESHDGNDDPETPEEVVPAGAAAAAQPHTEHTIFNKEFEFIRRLKHILPQYNKVSINFGNIVQIVVLAVELVQLASFPYRDLLMNQQFQASLTYQWNTGTTDDLGNSVVTGLRHMLTSISSGLPNIDTLVLSNIQFAIAWWISLIGATLAAVAVLIRSNLKSDFFQARPKLKKAMSAVVSGSYIVYFEPITSMLYLVMLGSFVEPLGCLSNSDIPLWPPAAGSNSQEAAINLMRAVRLRQEQCSPILLNPPLHVWCTLSGYMLGYYVLTIFKICDEQKPREGIVTFTTRSEVLNKNGSLILLLLHTLIPTEDSTTLRGSIGIIVLLIMIFYQVRIGSSYIRPINFWRSVSFCWVLWMSICTMYFTHPNTRGFYGIYPDPPINYRPWMRIALAVGIGWIVILVLYSITYLIFIRKMEKDSTKPRIGISYNYNAKDDEDGRLTQIIHRAMHSDPMNRIRQALHISIPAKDPAPPPVSSALAVIQDSNSPQPSVASNFGTIKSIESGRSVETLASAAPSHLSSSRSHSTDRSGVYNSNLRVKISGPRALLDSSGNEIVAKRLESEGPPQEMRNSSTFQSDSMRGRSSSRGSLTEISITGGRDSLKVDAVGKQTAQISPETVGAMISKRPAGPRILAHAPVPALQAVTEVITPKEIAPETPQPIVGNDDQALQAVEHQVSIAVVEPAILAIDDIQGNKLKEPPRPDSSDASAERESASSVSISSAGVDDSTTKQSVLPSHSHTEDIHDEYSLAEEVSTKLKQALPEDAETDQVEPTPKNAPKFKAKAPKGGKPVAASTRTLKISNGSGTMNDVRRQMQTPANSPSSESPYKSEGDSSSSTPKASRKHPQKKKK</sequence>
<feature type="transmembrane region" description="Helical" evidence="2">
    <location>
        <begin position="494"/>
        <end position="510"/>
    </location>
</feature>
<feature type="compositionally biased region" description="Basic and acidic residues" evidence="1">
    <location>
        <begin position="896"/>
        <end position="914"/>
    </location>
</feature>
<feature type="transmembrane region" description="Helical" evidence="2">
    <location>
        <begin position="32"/>
        <end position="58"/>
    </location>
</feature>
<feature type="region of interest" description="Disordered" evidence="1">
    <location>
        <begin position="893"/>
        <end position="1051"/>
    </location>
</feature>
<feature type="compositionally biased region" description="Low complexity" evidence="1">
    <location>
        <begin position="915"/>
        <end position="927"/>
    </location>
</feature>
<evidence type="ECO:0000313" key="4">
    <source>
        <dbReference type="Proteomes" id="UP000320333"/>
    </source>
</evidence>